<reference evidence="3" key="1">
    <citation type="submission" date="2014-10" db="EMBL/GenBank/DDBJ databases">
        <authorList>
            <person name="King R."/>
        </authorList>
    </citation>
    <scope>NUCLEOTIDE SEQUENCE [LARGE SCALE GENOMIC DNA]</scope>
    <source>
        <strain evidence="3">A3/5</strain>
    </source>
</reference>
<dbReference type="EMBL" id="LN649232">
    <property type="protein sequence ID" value="CEI38926.1"/>
    <property type="molecule type" value="Genomic_DNA"/>
</dbReference>
<proteinExistence type="predicted"/>
<keyword evidence="3" id="KW-1185">Reference proteome</keyword>
<evidence type="ECO:0000313" key="3">
    <source>
        <dbReference type="Proteomes" id="UP000245910"/>
    </source>
</evidence>
<feature type="region of interest" description="Disordered" evidence="1">
    <location>
        <begin position="19"/>
        <end position="50"/>
    </location>
</feature>
<evidence type="ECO:0000256" key="1">
    <source>
        <dbReference type="SAM" id="MobiDB-lite"/>
    </source>
</evidence>
<evidence type="ECO:0000313" key="2">
    <source>
        <dbReference type="EMBL" id="CEI38926.1"/>
    </source>
</evidence>
<dbReference type="AlphaFoldDB" id="A0A2L2SN94"/>
<accession>A0A2L2SN94</accession>
<sequence>MHPIGICEVAAKPLKNSIIDPSQADSTQREATNRRSAGITSAGCRASTQQGDEAIRDSLFPLPLIQQ</sequence>
<organism evidence="2 3">
    <name type="scientific">Fusarium venenatum</name>
    <dbReference type="NCBI Taxonomy" id="56646"/>
    <lineage>
        <taxon>Eukaryota</taxon>
        <taxon>Fungi</taxon>
        <taxon>Dikarya</taxon>
        <taxon>Ascomycota</taxon>
        <taxon>Pezizomycotina</taxon>
        <taxon>Sordariomycetes</taxon>
        <taxon>Hypocreomycetidae</taxon>
        <taxon>Hypocreales</taxon>
        <taxon>Nectriaceae</taxon>
        <taxon>Fusarium</taxon>
    </lineage>
</organism>
<dbReference type="Proteomes" id="UP000245910">
    <property type="component" value="Chromosome IIII"/>
</dbReference>
<protein>
    <submittedName>
        <fullName evidence="2">Uncharacterized protein</fullName>
    </submittedName>
</protein>
<name>A0A2L2SN94_9HYPO</name>